<feature type="domain" description="Protein kinase" evidence="2">
    <location>
        <begin position="38"/>
        <end position="300"/>
    </location>
</feature>
<dbReference type="EMBL" id="VJMH01000003">
    <property type="protein sequence ID" value="KAF0720738.1"/>
    <property type="molecule type" value="Genomic_DNA"/>
</dbReference>
<feature type="repeat" description="ANK" evidence="1">
    <location>
        <begin position="880"/>
        <end position="912"/>
    </location>
</feature>
<evidence type="ECO:0000313" key="4">
    <source>
        <dbReference type="EMBL" id="VFT77306.1"/>
    </source>
</evidence>
<evidence type="ECO:0000313" key="3">
    <source>
        <dbReference type="EMBL" id="KAF0720738.1"/>
    </source>
</evidence>
<dbReference type="Gene3D" id="1.25.40.20">
    <property type="entry name" value="Ankyrin repeat-containing domain"/>
    <property type="match status" value="1"/>
</dbReference>
<reference evidence="4 5" key="1">
    <citation type="submission" date="2019-03" db="EMBL/GenBank/DDBJ databases">
        <authorList>
            <person name="Gaulin E."/>
            <person name="Dumas B."/>
        </authorList>
    </citation>
    <scope>NUCLEOTIDE SEQUENCE [LARGE SCALE GENOMIC DNA]</scope>
    <source>
        <strain evidence="4">CBS 568.67</strain>
    </source>
</reference>
<keyword evidence="1" id="KW-0040">ANK repeat</keyword>
<dbReference type="SMART" id="SM00248">
    <property type="entry name" value="ANK"/>
    <property type="match status" value="3"/>
</dbReference>
<dbReference type="GO" id="GO:0007165">
    <property type="term" value="P:signal transduction"/>
    <property type="evidence" value="ECO:0007669"/>
    <property type="project" value="TreeGrafter"/>
</dbReference>
<name>A0A485K258_9STRA</name>
<dbReference type="Pfam" id="PF12796">
    <property type="entry name" value="Ank_2"/>
    <property type="match status" value="1"/>
</dbReference>
<dbReference type="PANTHER" id="PTHR48011:SF4">
    <property type="entry name" value="MITOGEN-ACTIVATED PROTEIN KINASE KINASE KINASE 19"/>
    <property type="match status" value="1"/>
</dbReference>
<dbReference type="OrthoDB" id="103029at2759"/>
<dbReference type="GO" id="GO:0005524">
    <property type="term" value="F:ATP binding"/>
    <property type="evidence" value="ECO:0007669"/>
    <property type="project" value="InterPro"/>
</dbReference>
<dbReference type="PROSITE" id="PS50088">
    <property type="entry name" value="ANK_REPEAT"/>
    <property type="match status" value="2"/>
</dbReference>
<dbReference type="InterPro" id="IPR036770">
    <property type="entry name" value="Ankyrin_rpt-contain_sf"/>
</dbReference>
<dbReference type="Gene3D" id="1.10.510.10">
    <property type="entry name" value="Transferase(Phosphotransferase) domain 1"/>
    <property type="match status" value="3"/>
</dbReference>
<proteinExistence type="predicted"/>
<feature type="repeat" description="ANK" evidence="1">
    <location>
        <begin position="913"/>
        <end position="945"/>
    </location>
</feature>
<dbReference type="PANTHER" id="PTHR48011">
    <property type="entry name" value="CCR4-NOT TRANSCRIPTIONAL COMPLEX SUBUNIT CAF120-RELATED"/>
    <property type="match status" value="1"/>
</dbReference>
<dbReference type="EMBL" id="CAADRA010000003">
    <property type="protein sequence ID" value="VFT77306.1"/>
    <property type="molecule type" value="Genomic_DNA"/>
</dbReference>
<dbReference type="Pfam" id="PF00069">
    <property type="entry name" value="Pkinase"/>
    <property type="match status" value="3"/>
</dbReference>
<dbReference type="PROSITE" id="PS50297">
    <property type="entry name" value="ANK_REP_REGION"/>
    <property type="match status" value="1"/>
</dbReference>
<reference evidence="3" key="2">
    <citation type="submission" date="2019-06" db="EMBL/GenBank/DDBJ databases">
        <title>Genomics analysis of Aphanomyces spp. identifies a new class of oomycete effector associated with host adaptation.</title>
        <authorList>
            <person name="Gaulin E."/>
        </authorList>
    </citation>
    <scope>NUCLEOTIDE SEQUENCE</scope>
    <source>
        <strain evidence="3">CBS 578.67</strain>
    </source>
</reference>
<dbReference type="Proteomes" id="UP000332933">
    <property type="component" value="Unassembled WGS sequence"/>
</dbReference>
<organism evidence="4 5">
    <name type="scientific">Aphanomyces stellatus</name>
    <dbReference type="NCBI Taxonomy" id="120398"/>
    <lineage>
        <taxon>Eukaryota</taxon>
        <taxon>Sar</taxon>
        <taxon>Stramenopiles</taxon>
        <taxon>Oomycota</taxon>
        <taxon>Saprolegniomycetes</taxon>
        <taxon>Saprolegniales</taxon>
        <taxon>Verrucalvaceae</taxon>
        <taxon>Aphanomyces</taxon>
    </lineage>
</organism>
<dbReference type="InterPro" id="IPR052751">
    <property type="entry name" value="Plant_MAPKKK"/>
</dbReference>
<dbReference type="InterPro" id="IPR002110">
    <property type="entry name" value="Ankyrin_rpt"/>
</dbReference>
<dbReference type="InterPro" id="IPR000719">
    <property type="entry name" value="Prot_kinase_dom"/>
</dbReference>
<dbReference type="SMART" id="SM00220">
    <property type="entry name" value="S_TKc"/>
    <property type="match status" value="1"/>
</dbReference>
<sequence>MQTPSEGPSHPRFVTLEEATEYIQSHPAETLWHVYGNYYMFSKAVASSNHTVFNATHKRQTNKPFVVKLTHQQQELDFVECMFSNDIRGASDHLVECLEWCPVKIAGYDCLALVMECGRDNCNDLLPQLQAEPYSRLRCIDHVAKAVAFLHANGYIHGDIKLENVVDFGRFKLIDFDNGMKMDGRVLMPKQCTKPYCPPELARHMRRGGPAVVASVKFDMWCLGVLVLKLFLKDGELVEFAKLRDDQDILDVIAADHFSFQASLDAAKLDPRQRHYLSMCLHPDPTERAGSVDVSVLKLVKVKTHVTDREREDAAAAFRSSSLGSHASATSRSRARRWVKEDPFFTAMLASLARESPGSSHRLWEGYAIHSTALGRTVFEAMTTSTSASSLVVKLSKTQDTAFLEAMRAAGADAATHLVGLVKWGRVNLHDMDCYALAMERGDVTADTVAFHHDVPLRLQCIEAVAHALAFLHTHKYIHGDVHLRNVMRFDDGRFKLIDVGHVVKWGDEMPPYATAPYVPPEMARYLLRLSSFVEAAPTFDVYCLGVVVLRLFVANGVLVEFQGLDDMAILAVVAAAGFSFQASVEASQLSADQRKLLLTCLEPDRTKRASTVAPILQLLASDLPTSTHASVLHLPALWTLTVEHNRKTLPEGNRLRALPCRLHFVPLGTTSPPIVGDSHVMVQADSSIVAMALPFMAALHRYLEACHILSEEYDVVAPTTTWATDIHVDALGKTIAALGTIHHRHDTALAAVDAALGPLVERLRCEELDEAQVAQVAVDVDHAFRIFCTDREVCNVAADFLDAVQPLHESLWGLHEWRHHVRLAAVENNQRNFEILTIWEQAKNILDLSDETSIVMAAENGNVHTVKALLAHELPSDNDMTNALVQAARHGHDVVVDHLLKFNANINHRNDDGETALIVAVKQGHVHVVRQLLDAGADMSLEYMVSDNSSDDDGYIVPQTVLGVAQAGGHTEIAALLQARATPIGSLEALTTYIQSFSSSEIGWPLMGDYALVPTALSFSNSLTLFHAVHKTDPTLVSVVKLTDVAPPSTDTCAFLQTVETIAELGQRIFKYAKWGPVTIQGYECFAVIMERSDGGAADLTSVETAIAAVATMAIQPFTLERAVRALVDRWTSDQASDASQIQLPRLFDAFCLDGRLAVRVQAIVDAIQTETPSGVVLPGVFMVEASSPQTSGVFDVAKLRDVTLRLSFRCERYSGRSCPCTATTTTTTTTGDPTATIEVLGASDTIRRALPALKATSVLLQCLSITELFDLRLASHDEDDGIQFDMTKMHTDMRLVQALETIHGPTPSLPLQVAAQPLLDQLNDERLSDEDAITVFHALREAFYNHRTSASLASLVESLGVDVQSDHVGGLTKTMLPSGDVRWVCLRHSPTISTAPPATAVLASVPIAVDEPTMVPLTTREAAIDARLEYLRSGDTTVYDMLDGYELLTGDPLAASVFHCTHRHRRMDAVVVKLSTSQREMELFEYLNTHGGPGKHVVEWRTFGRIDFGLGEFDAIVMERGKDLRAVFATTSGDAMKLAKYLNVDQLAQALRTLHGHSFVHGNLCLENVVRCGDLGLAKLIDFAHATRYGDPLLPHARAAVEYCPPEMALYLLGRGPKPVAAASYDLWCLAVLILKLFSPDLALVEFATDDADAIVRKLADDAFSFDRSIRLSSLRSAHKVLLKKCLARDVGARGTLKDIENLLPKNSTDLTTVEKD</sequence>
<accession>A0A485K258</accession>
<feature type="domain" description="Protein kinase" evidence="2">
    <location>
        <begin position="1427"/>
        <end position="1706"/>
    </location>
</feature>
<dbReference type="GO" id="GO:0004672">
    <property type="term" value="F:protein kinase activity"/>
    <property type="evidence" value="ECO:0007669"/>
    <property type="project" value="InterPro"/>
</dbReference>
<dbReference type="InterPro" id="IPR011009">
    <property type="entry name" value="Kinase-like_dom_sf"/>
</dbReference>
<gene>
    <name evidence="4" type="primary">Aste57867_80</name>
    <name evidence="3" type="ORF">As57867_000080</name>
    <name evidence="4" type="ORF">ASTE57867_80</name>
</gene>
<dbReference type="SUPFAM" id="SSF56112">
    <property type="entry name" value="Protein kinase-like (PK-like)"/>
    <property type="match status" value="3"/>
</dbReference>
<protein>
    <submittedName>
        <fullName evidence="4">Aste57867_80 protein</fullName>
    </submittedName>
</protein>
<evidence type="ECO:0000313" key="5">
    <source>
        <dbReference type="Proteomes" id="UP000332933"/>
    </source>
</evidence>
<evidence type="ECO:0000259" key="2">
    <source>
        <dbReference type="PROSITE" id="PS50011"/>
    </source>
</evidence>
<dbReference type="PROSITE" id="PS50011">
    <property type="entry name" value="PROTEIN_KINASE_DOM"/>
    <property type="match status" value="3"/>
</dbReference>
<feature type="domain" description="Protein kinase" evidence="2">
    <location>
        <begin position="368"/>
        <end position="632"/>
    </location>
</feature>
<evidence type="ECO:0000256" key="1">
    <source>
        <dbReference type="PROSITE-ProRule" id="PRU00023"/>
    </source>
</evidence>
<keyword evidence="5" id="KW-1185">Reference proteome</keyword>
<dbReference type="SUPFAM" id="SSF48403">
    <property type="entry name" value="Ankyrin repeat"/>
    <property type="match status" value="1"/>
</dbReference>